<dbReference type="SMART" id="SM01321">
    <property type="entry name" value="Y1_Tnp"/>
    <property type="match status" value="1"/>
</dbReference>
<dbReference type="AlphaFoldDB" id="A5FTI1"/>
<organism evidence="2 3">
    <name type="scientific">Acidiphilium cryptum (strain JF-5)</name>
    <dbReference type="NCBI Taxonomy" id="349163"/>
    <lineage>
        <taxon>Bacteria</taxon>
        <taxon>Pseudomonadati</taxon>
        <taxon>Pseudomonadota</taxon>
        <taxon>Alphaproteobacteria</taxon>
        <taxon>Acetobacterales</taxon>
        <taxon>Acidocellaceae</taxon>
        <taxon>Acidiphilium</taxon>
    </lineage>
</organism>
<dbReference type="KEGG" id="acr:Acry_3301"/>
<dbReference type="RefSeq" id="WP_011930739.1">
    <property type="nucleotide sequence ID" value="NC_009468.1"/>
</dbReference>
<sequence length="138" mass="15702">MAEQAKFSKLYHCVYALNYHLVLVTKYRRKCITGPMLGRFREIAAARCEGWGGKLIEVNGEPDHVHLLISLPPNLDLSRFVNNLKTTTSRLIRKEFAAEVDTVYRKPVFWSRSYCVISCGGAPLSVIKQYIEQQAAPE</sequence>
<dbReference type="Pfam" id="PF01797">
    <property type="entry name" value="Y1_Tnp"/>
    <property type="match status" value="1"/>
</dbReference>
<evidence type="ECO:0000313" key="3">
    <source>
        <dbReference type="Proteomes" id="UP000000245"/>
    </source>
</evidence>
<accession>A5FTI1</accession>
<dbReference type="EMBL" id="CP000690">
    <property type="protein sequence ID" value="ABQ28913.1"/>
    <property type="molecule type" value="Genomic_DNA"/>
</dbReference>
<dbReference type="Gene3D" id="3.30.70.1290">
    <property type="entry name" value="Transposase IS200-like"/>
    <property type="match status" value="1"/>
</dbReference>
<evidence type="ECO:0000259" key="1">
    <source>
        <dbReference type="SMART" id="SM01321"/>
    </source>
</evidence>
<name>A5FTI1_ACICJ</name>
<dbReference type="InterPro" id="IPR002686">
    <property type="entry name" value="Transposase_17"/>
</dbReference>
<dbReference type="Proteomes" id="UP000000245">
    <property type="component" value="Plasmid pACRY02"/>
</dbReference>
<dbReference type="NCBIfam" id="NF033573">
    <property type="entry name" value="transpos_IS200"/>
    <property type="match status" value="1"/>
</dbReference>
<dbReference type="HOGENOM" id="CLU_101320_2_2_5"/>
<dbReference type="PANTHER" id="PTHR33360">
    <property type="entry name" value="TRANSPOSASE FOR INSERTION SEQUENCE ELEMENT IS200"/>
    <property type="match status" value="1"/>
</dbReference>
<feature type="domain" description="Transposase IS200-like" evidence="1">
    <location>
        <begin position="14"/>
        <end position="134"/>
    </location>
</feature>
<reference evidence="2 3" key="1">
    <citation type="submission" date="2007-05" db="EMBL/GenBank/DDBJ databases">
        <title>Complete sequence of plasmid2 pACRY02 of Acidiphilium cryptum JF-5.</title>
        <authorList>
            <consortium name="US DOE Joint Genome Institute"/>
            <person name="Copeland A."/>
            <person name="Lucas S."/>
            <person name="Lapidus A."/>
            <person name="Barry K."/>
            <person name="Detter J.C."/>
            <person name="Glavina del Rio T."/>
            <person name="Hammon N."/>
            <person name="Israni S."/>
            <person name="Dalin E."/>
            <person name="Tice H."/>
            <person name="Pitluck S."/>
            <person name="Sims D."/>
            <person name="Brettin T."/>
            <person name="Bruce D."/>
            <person name="Han C."/>
            <person name="Schmutz J."/>
            <person name="Larimer F."/>
            <person name="Land M."/>
            <person name="Hauser L."/>
            <person name="Kyrpides N."/>
            <person name="Kim E."/>
            <person name="Magnuson T."/>
            <person name="Richardson P."/>
        </authorList>
    </citation>
    <scope>NUCLEOTIDE SEQUENCE [LARGE SCALE GENOMIC DNA]</scope>
    <source>
        <strain evidence="3">JF-5</strain>
        <plasmid evidence="3">Plasmid pACRY02</plasmid>
    </source>
</reference>
<dbReference type="GO" id="GO:0003677">
    <property type="term" value="F:DNA binding"/>
    <property type="evidence" value="ECO:0007669"/>
    <property type="project" value="InterPro"/>
</dbReference>
<proteinExistence type="predicted"/>
<dbReference type="GO" id="GO:0006313">
    <property type="term" value="P:DNA transposition"/>
    <property type="evidence" value="ECO:0007669"/>
    <property type="project" value="InterPro"/>
</dbReference>
<keyword evidence="2" id="KW-0614">Plasmid</keyword>
<gene>
    <name evidence="2" type="ordered locus">Acry_3301</name>
</gene>
<evidence type="ECO:0000313" key="2">
    <source>
        <dbReference type="EMBL" id="ABQ28913.1"/>
    </source>
</evidence>
<dbReference type="InterPro" id="IPR036515">
    <property type="entry name" value="Transposase_17_sf"/>
</dbReference>
<dbReference type="PANTHER" id="PTHR33360:SF2">
    <property type="entry name" value="TRANSPOSASE FOR INSERTION SEQUENCE ELEMENT IS200"/>
    <property type="match status" value="1"/>
</dbReference>
<keyword evidence="3" id="KW-1185">Reference proteome</keyword>
<protein>
    <submittedName>
        <fullName evidence="2">Transposase IS200-family protein</fullName>
    </submittedName>
</protein>
<geneLocation type="plasmid" evidence="2 3">
    <name>pACRY02</name>
</geneLocation>
<dbReference type="SUPFAM" id="SSF143422">
    <property type="entry name" value="Transposase IS200-like"/>
    <property type="match status" value="1"/>
</dbReference>
<dbReference type="GO" id="GO:0004803">
    <property type="term" value="F:transposase activity"/>
    <property type="evidence" value="ECO:0007669"/>
    <property type="project" value="InterPro"/>
</dbReference>